<dbReference type="Proteomes" id="UP001600888">
    <property type="component" value="Unassembled WGS sequence"/>
</dbReference>
<dbReference type="Gene3D" id="3.40.50.12780">
    <property type="entry name" value="N-terminal domain of ligase-like"/>
    <property type="match status" value="1"/>
</dbReference>
<organism evidence="3 4">
    <name type="scientific">Diaporthe vaccinii</name>
    <dbReference type="NCBI Taxonomy" id="105482"/>
    <lineage>
        <taxon>Eukaryota</taxon>
        <taxon>Fungi</taxon>
        <taxon>Dikarya</taxon>
        <taxon>Ascomycota</taxon>
        <taxon>Pezizomycotina</taxon>
        <taxon>Sordariomycetes</taxon>
        <taxon>Sordariomycetidae</taxon>
        <taxon>Diaporthales</taxon>
        <taxon>Diaporthaceae</taxon>
        <taxon>Diaporthe</taxon>
        <taxon>Diaporthe eres species complex</taxon>
    </lineage>
</organism>
<dbReference type="EMBL" id="JBAWTH010000025">
    <property type="protein sequence ID" value="KAL2286168.1"/>
    <property type="molecule type" value="Genomic_DNA"/>
</dbReference>
<dbReference type="PANTHER" id="PTHR43201:SF6">
    <property type="entry name" value="ACYL COA SYNTHETASE (EUROFUNG)"/>
    <property type="match status" value="1"/>
</dbReference>
<feature type="domain" description="AMP-dependent synthetase/ligase" evidence="1">
    <location>
        <begin position="26"/>
        <end position="411"/>
    </location>
</feature>
<dbReference type="PANTHER" id="PTHR43201">
    <property type="entry name" value="ACYL-COA SYNTHETASE"/>
    <property type="match status" value="1"/>
</dbReference>
<dbReference type="InterPro" id="IPR000873">
    <property type="entry name" value="AMP-dep_synth/lig_dom"/>
</dbReference>
<dbReference type="InterPro" id="IPR025110">
    <property type="entry name" value="AMP-bd_C"/>
</dbReference>
<protein>
    <submittedName>
        <fullName evidence="3">Uncharacterized protein</fullName>
    </submittedName>
</protein>
<sequence>MSSPLSLVYGPRSPPLWNKTLADLIHEQVSKYADREAVIVPWQSTRLTYSRLGQRSALLAKALLGGGFKRGDCVGIMAGNCYQYIEVFLGAGRIGCPVAVFNNTFSPRELKAMIERTGCKMIFMAPEVGNRSLEGHLRMILDAPRGELPVRLLVLLEDVLPPVANTKCQTYNDYMASIEAGFVSDSVLSRAESRVAPSDVVNFSFTSGTTGLSKAAALTNNNIINNGRFLGLTMQITQDDVLCCPPPLFHAFGLVIGFLTSFCSGSKIVFPAPTFDAGAAVNAVVQERTTVLLGVPSMLQSMLEDLQKTPRRIETVRTGMCGGAAVSPALIRRLEQEMNLPHMLSAFGMTETGPVTFSTSIEDTRNNILGTVGQVLPHFAAKVVDGEDNIVPRGTRGHICTSGYGLQQCYWRDEAQTAQAMRSDADGVRWMYTGDEGFLDQAGYMHITGRIKDIIIRGGENISPIEIEDRLLEHPSVNECCVVGVEDSLYGEVVACFLGSAGGTRPADQEIRSWVTAEMDYHKAPRYIFWLGEPDVGEELPKTGSGKYQKHLIRAKGNALVKSRNVRPKL</sequence>
<dbReference type="Pfam" id="PF13193">
    <property type="entry name" value="AMP-binding_C"/>
    <property type="match status" value="1"/>
</dbReference>
<name>A0ABR4EUR5_9PEZI</name>
<comment type="caution">
    <text evidence="3">The sequence shown here is derived from an EMBL/GenBank/DDBJ whole genome shotgun (WGS) entry which is preliminary data.</text>
</comment>
<dbReference type="Gene3D" id="3.30.300.30">
    <property type="match status" value="1"/>
</dbReference>
<dbReference type="InterPro" id="IPR020845">
    <property type="entry name" value="AMP-binding_CS"/>
</dbReference>
<evidence type="ECO:0000313" key="4">
    <source>
        <dbReference type="Proteomes" id="UP001600888"/>
    </source>
</evidence>
<accession>A0ABR4EUR5</accession>
<gene>
    <name evidence="3" type="ORF">FJTKL_07005</name>
</gene>
<dbReference type="InterPro" id="IPR042099">
    <property type="entry name" value="ANL_N_sf"/>
</dbReference>
<dbReference type="SUPFAM" id="SSF56801">
    <property type="entry name" value="Acetyl-CoA synthetase-like"/>
    <property type="match status" value="1"/>
</dbReference>
<reference evidence="3 4" key="1">
    <citation type="submission" date="2024-03" db="EMBL/GenBank/DDBJ databases">
        <title>A high-quality draft genome sequence of Diaporthe vaccinii, a causative agent of upright dieback and viscid rot disease in cranberry plants.</title>
        <authorList>
            <person name="Sarrasin M."/>
            <person name="Lang B.F."/>
            <person name="Burger G."/>
        </authorList>
    </citation>
    <scope>NUCLEOTIDE SEQUENCE [LARGE SCALE GENOMIC DNA]</scope>
    <source>
        <strain evidence="3 4">IS7</strain>
    </source>
</reference>
<evidence type="ECO:0000259" key="2">
    <source>
        <dbReference type="Pfam" id="PF13193"/>
    </source>
</evidence>
<dbReference type="InterPro" id="IPR045851">
    <property type="entry name" value="AMP-bd_C_sf"/>
</dbReference>
<evidence type="ECO:0000259" key="1">
    <source>
        <dbReference type="Pfam" id="PF00501"/>
    </source>
</evidence>
<proteinExistence type="predicted"/>
<feature type="domain" description="AMP-binding enzyme C-terminal" evidence="2">
    <location>
        <begin position="466"/>
        <end position="547"/>
    </location>
</feature>
<keyword evidence="4" id="KW-1185">Reference proteome</keyword>
<evidence type="ECO:0000313" key="3">
    <source>
        <dbReference type="EMBL" id="KAL2286168.1"/>
    </source>
</evidence>
<dbReference type="PROSITE" id="PS00455">
    <property type="entry name" value="AMP_BINDING"/>
    <property type="match status" value="1"/>
</dbReference>
<dbReference type="Pfam" id="PF00501">
    <property type="entry name" value="AMP-binding"/>
    <property type="match status" value="1"/>
</dbReference>